<proteinExistence type="predicted"/>
<sequence>MSASTVLSQLSVLQGHMESLAPKLISNIRPNRDQLNDFKTLSVQIKAASANIETNLQLLLRKGLPTKKDMELAAKLRSPEDISESASVNILRRNLITIFQGPDESTLDSNQAPHAILMWAMAFQPSAWNSTGAMTDNTFDYLIEELKTANKSRIAPQTLKTLNSMKVEAPLRECETFQKFVQNMSGLEIEHQVQAAETPSKRQRIEEVVTFSKESERNNADEDSRQQMELIKRSKEIDYKGSSLPPSRLPHFIRGLPAAIERSGQWRWERKLFAEKFGHLMDSDSDKTDCVNIFVPKDPNRDISIVLLVGYDEGLQLIYGTGVELIRG</sequence>
<evidence type="ECO:0000313" key="1">
    <source>
        <dbReference type="EMBL" id="KFX53700.1"/>
    </source>
</evidence>
<organism evidence="1">
    <name type="scientific">Talaromyces marneffei PM1</name>
    <dbReference type="NCBI Taxonomy" id="1077442"/>
    <lineage>
        <taxon>Eukaryota</taxon>
        <taxon>Fungi</taxon>
        <taxon>Dikarya</taxon>
        <taxon>Ascomycota</taxon>
        <taxon>Pezizomycotina</taxon>
        <taxon>Eurotiomycetes</taxon>
        <taxon>Eurotiomycetidae</taxon>
        <taxon>Eurotiales</taxon>
        <taxon>Trichocomaceae</taxon>
        <taxon>Talaromyces</taxon>
        <taxon>Talaromyces sect. Talaromyces</taxon>
    </lineage>
</organism>
<dbReference type="EMBL" id="JPOX01000001">
    <property type="protein sequence ID" value="KFX53700.1"/>
    <property type="molecule type" value="Genomic_DNA"/>
</dbReference>
<comment type="caution">
    <text evidence="1">The sequence shown here is derived from an EMBL/GenBank/DDBJ whole genome shotgun (WGS) entry which is preliminary data.</text>
</comment>
<protein>
    <submittedName>
        <fullName evidence="1">Uncharacterized protein</fullName>
    </submittedName>
</protein>
<dbReference type="AlphaFoldDB" id="A0A093VN82"/>
<accession>A0A093VN82</accession>
<dbReference type="HOGENOM" id="CLU_769615_0_0_1"/>
<gene>
    <name evidence="1" type="ORF">GQ26_0014420</name>
</gene>
<name>A0A093VN82_TALMA</name>
<reference evidence="1" key="1">
    <citation type="journal article" date="2014" name="PLoS Genet.">
        <title>Signature Gene Expression Reveals Novel Clues to the Molecular Mechanisms of Dimorphic Transition in Penicillium marneffei.</title>
        <authorList>
            <person name="Yang E."/>
            <person name="Wang G."/>
            <person name="Cai J."/>
            <person name="Woo P.C."/>
            <person name="Lau S.K."/>
            <person name="Yuen K.-Y."/>
            <person name="Chow W.-N."/>
            <person name="Lin X."/>
        </authorList>
    </citation>
    <scope>NUCLEOTIDE SEQUENCE [LARGE SCALE GENOMIC DNA]</scope>
    <source>
        <strain evidence="1">PM1</strain>
    </source>
</reference>